<keyword evidence="3" id="KW-1185">Reference proteome</keyword>
<gene>
    <name evidence="2" type="ORF">PLOB_00023842</name>
</gene>
<evidence type="ECO:0000256" key="1">
    <source>
        <dbReference type="SAM" id="MobiDB-lite"/>
    </source>
</evidence>
<sequence length="89" mass="10019">MVCMVYDDDSNENCNDDDDDDDDNNNNNNNNDNNNNGNDGYDDAQSFCQLRPLGEGRRGTEKKTDLKLGNRNDQKDMLSEIIARCATGH</sequence>
<dbReference type="EMBL" id="CALNXK010000282">
    <property type="protein sequence ID" value="CAH3180736.1"/>
    <property type="molecule type" value="Genomic_DNA"/>
</dbReference>
<organism evidence="2 3">
    <name type="scientific">Porites lobata</name>
    <dbReference type="NCBI Taxonomy" id="104759"/>
    <lineage>
        <taxon>Eukaryota</taxon>
        <taxon>Metazoa</taxon>
        <taxon>Cnidaria</taxon>
        <taxon>Anthozoa</taxon>
        <taxon>Hexacorallia</taxon>
        <taxon>Scleractinia</taxon>
        <taxon>Fungiina</taxon>
        <taxon>Poritidae</taxon>
        <taxon>Porites</taxon>
    </lineage>
</organism>
<accession>A0ABN8RSJ7</accession>
<feature type="region of interest" description="Disordered" evidence="1">
    <location>
        <begin position="1"/>
        <end position="74"/>
    </location>
</feature>
<feature type="compositionally biased region" description="Acidic residues" evidence="1">
    <location>
        <begin position="1"/>
        <end position="24"/>
    </location>
</feature>
<feature type="compositionally biased region" description="Basic and acidic residues" evidence="1">
    <location>
        <begin position="54"/>
        <end position="74"/>
    </location>
</feature>
<feature type="compositionally biased region" description="Low complexity" evidence="1">
    <location>
        <begin position="25"/>
        <end position="39"/>
    </location>
</feature>
<name>A0ABN8RSJ7_9CNID</name>
<dbReference type="Proteomes" id="UP001159405">
    <property type="component" value="Unassembled WGS sequence"/>
</dbReference>
<evidence type="ECO:0000313" key="3">
    <source>
        <dbReference type="Proteomes" id="UP001159405"/>
    </source>
</evidence>
<comment type="caution">
    <text evidence="2">The sequence shown here is derived from an EMBL/GenBank/DDBJ whole genome shotgun (WGS) entry which is preliminary data.</text>
</comment>
<proteinExistence type="predicted"/>
<reference evidence="2 3" key="1">
    <citation type="submission" date="2022-05" db="EMBL/GenBank/DDBJ databases">
        <authorList>
            <consortium name="Genoscope - CEA"/>
            <person name="William W."/>
        </authorList>
    </citation>
    <scope>NUCLEOTIDE SEQUENCE [LARGE SCALE GENOMIC DNA]</scope>
</reference>
<protein>
    <submittedName>
        <fullName evidence="2">Uncharacterized protein</fullName>
    </submittedName>
</protein>
<evidence type="ECO:0000313" key="2">
    <source>
        <dbReference type="EMBL" id="CAH3180736.1"/>
    </source>
</evidence>